<dbReference type="Gene3D" id="1.20.120.450">
    <property type="entry name" value="dinb family like domain"/>
    <property type="match status" value="1"/>
</dbReference>
<dbReference type="PANTHER" id="PTHR40758">
    <property type="entry name" value="CONSERVED PROTEIN"/>
    <property type="match status" value="1"/>
</dbReference>
<comment type="caution">
    <text evidence="3">The sequence shown here is derived from an EMBL/GenBank/DDBJ whole genome shotgun (WGS) entry which is preliminary data.</text>
</comment>
<evidence type="ECO:0000259" key="1">
    <source>
        <dbReference type="Pfam" id="PF07398"/>
    </source>
</evidence>
<dbReference type="Pfam" id="PF11716">
    <property type="entry name" value="MDMPI_N"/>
    <property type="match status" value="1"/>
</dbReference>
<accession>A0ABN0VYB2</accession>
<reference evidence="3 4" key="1">
    <citation type="journal article" date="2019" name="Int. J. Syst. Evol. Microbiol.">
        <title>The Global Catalogue of Microorganisms (GCM) 10K type strain sequencing project: providing services to taxonomists for standard genome sequencing and annotation.</title>
        <authorList>
            <consortium name="The Broad Institute Genomics Platform"/>
            <consortium name="The Broad Institute Genome Sequencing Center for Infectious Disease"/>
            <person name="Wu L."/>
            <person name="Ma J."/>
        </authorList>
    </citation>
    <scope>NUCLEOTIDE SEQUENCE [LARGE SCALE GENOMIC DNA]</scope>
    <source>
        <strain evidence="3 4">JCM 4505</strain>
    </source>
</reference>
<feature type="domain" description="Mycothiol-dependent maleylpyruvate isomerase metal-binding" evidence="2">
    <location>
        <begin position="23"/>
        <end position="158"/>
    </location>
</feature>
<gene>
    <name evidence="3" type="ORF">GCM10010302_69460</name>
</gene>
<keyword evidence="4" id="KW-1185">Reference proteome</keyword>
<dbReference type="NCBIfam" id="TIGR03083">
    <property type="entry name" value="maleylpyruvate isomerase family mycothiol-dependent enzyme"/>
    <property type="match status" value="1"/>
</dbReference>
<dbReference type="InterPro" id="IPR010872">
    <property type="entry name" value="MDMPI_C-term_domain"/>
</dbReference>
<dbReference type="Proteomes" id="UP001501867">
    <property type="component" value="Unassembled WGS sequence"/>
</dbReference>
<evidence type="ECO:0000313" key="4">
    <source>
        <dbReference type="Proteomes" id="UP001501867"/>
    </source>
</evidence>
<dbReference type="GO" id="GO:0016853">
    <property type="term" value="F:isomerase activity"/>
    <property type="evidence" value="ECO:0007669"/>
    <property type="project" value="UniProtKB-KW"/>
</dbReference>
<proteinExistence type="predicted"/>
<feature type="domain" description="MDMPI C-terminal" evidence="1">
    <location>
        <begin position="172"/>
        <end position="267"/>
    </location>
</feature>
<dbReference type="PANTHER" id="PTHR40758:SF1">
    <property type="entry name" value="CONSERVED PROTEIN"/>
    <property type="match status" value="1"/>
</dbReference>
<dbReference type="InterPro" id="IPR034660">
    <property type="entry name" value="DinB/YfiT-like"/>
</dbReference>
<keyword evidence="3" id="KW-0413">Isomerase</keyword>
<evidence type="ECO:0000259" key="2">
    <source>
        <dbReference type="Pfam" id="PF11716"/>
    </source>
</evidence>
<dbReference type="InterPro" id="IPR024344">
    <property type="entry name" value="MDMPI_metal-binding"/>
</dbReference>
<name>A0ABN0VYB2_9ACTN</name>
<dbReference type="Pfam" id="PF07398">
    <property type="entry name" value="MDMPI_C"/>
    <property type="match status" value="1"/>
</dbReference>
<sequence>MGGMDHHTRLSVFRSEAAAYDKALRRAADGGGEGPPVPSCPGWSLADLAGHLGSVQRYLAHILRGRHTEPLDPTDPALYDLPEDPAVRAAWPRQDATPHRGPVPAELLDWSAGAARQLAGVLEELGPDVPVWSWSAEHTSGFWARVQTIEQAVHRWDAESLTGDPAPFDPAFAADAVAQTFEVMVPARRGWKPAPAGSGERYRFRRADGPQSWTVEFAGNEVRLEPDGTGPADVEAVGTASDLTLFLWQRLPAGGLEVTGDAALLERWFVLVPPA</sequence>
<dbReference type="SUPFAM" id="SSF109854">
    <property type="entry name" value="DinB/YfiT-like putative metalloenzymes"/>
    <property type="match status" value="1"/>
</dbReference>
<evidence type="ECO:0000313" key="3">
    <source>
        <dbReference type="EMBL" id="GAA0320370.1"/>
    </source>
</evidence>
<protein>
    <submittedName>
        <fullName evidence="3">Maleylpyruvate isomerase family mycothiol-dependent enzyme</fullName>
    </submittedName>
</protein>
<dbReference type="EMBL" id="BAAABV010000028">
    <property type="protein sequence ID" value="GAA0320370.1"/>
    <property type="molecule type" value="Genomic_DNA"/>
</dbReference>
<dbReference type="InterPro" id="IPR017517">
    <property type="entry name" value="Maleyloyr_isom"/>
</dbReference>
<organism evidence="3 4">
    <name type="scientific">Streptomyces polychromogenes</name>
    <dbReference type="NCBI Taxonomy" id="67342"/>
    <lineage>
        <taxon>Bacteria</taxon>
        <taxon>Bacillati</taxon>
        <taxon>Actinomycetota</taxon>
        <taxon>Actinomycetes</taxon>
        <taxon>Kitasatosporales</taxon>
        <taxon>Streptomycetaceae</taxon>
        <taxon>Streptomyces</taxon>
    </lineage>
</organism>